<protein>
    <submittedName>
        <fullName evidence="2">Uncharacterized protein</fullName>
    </submittedName>
</protein>
<organism evidence="2 3">
    <name type="scientific">Gossypium aridum</name>
    <name type="common">American cotton</name>
    <name type="synonym">Erioxylum aridum</name>
    <dbReference type="NCBI Taxonomy" id="34290"/>
    <lineage>
        <taxon>Eukaryota</taxon>
        <taxon>Viridiplantae</taxon>
        <taxon>Streptophyta</taxon>
        <taxon>Embryophyta</taxon>
        <taxon>Tracheophyta</taxon>
        <taxon>Spermatophyta</taxon>
        <taxon>Magnoliopsida</taxon>
        <taxon>eudicotyledons</taxon>
        <taxon>Gunneridae</taxon>
        <taxon>Pentapetalae</taxon>
        <taxon>rosids</taxon>
        <taxon>malvids</taxon>
        <taxon>Malvales</taxon>
        <taxon>Malvaceae</taxon>
        <taxon>Malvoideae</taxon>
        <taxon>Gossypium</taxon>
    </lineage>
</organism>
<name>A0A7J8XPN2_GOSAI</name>
<reference evidence="2 3" key="1">
    <citation type="journal article" date="2019" name="Genome Biol. Evol.">
        <title>Insights into the evolution of the New World diploid cottons (Gossypium, subgenus Houzingenia) based on genome sequencing.</title>
        <authorList>
            <person name="Grover C.E."/>
            <person name="Arick M.A. 2nd"/>
            <person name="Thrash A."/>
            <person name="Conover J.L."/>
            <person name="Sanders W.S."/>
            <person name="Peterson D.G."/>
            <person name="Frelichowski J.E."/>
            <person name="Scheffler J.A."/>
            <person name="Scheffler B.E."/>
            <person name="Wendel J.F."/>
        </authorList>
    </citation>
    <scope>NUCLEOTIDE SEQUENCE [LARGE SCALE GENOMIC DNA]</scope>
    <source>
        <strain evidence="2">185</strain>
        <tissue evidence="2">Leaf</tissue>
    </source>
</reference>
<evidence type="ECO:0000313" key="3">
    <source>
        <dbReference type="Proteomes" id="UP000593577"/>
    </source>
</evidence>
<accession>A0A7J8XPN2</accession>
<keyword evidence="3" id="KW-1185">Reference proteome</keyword>
<evidence type="ECO:0000313" key="2">
    <source>
        <dbReference type="EMBL" id="MBA0689215.1"/>
    </source>
</evidence>
<feature type="non-terminal residue" evidence="2">
    <location>
        <position position="1"/>
    </location>
</feature>
<proteinExistence type="predicted"/>
<sequence length="44" mass="5029">MTLGEVLSLGPTFYKKSPTRRTKSKWEPLEEKSVDKLGSLNNYV</sequence>
<dbReference type="Proteomes" id="UP000593577">
    <property type="component" value="Unassembled WGS sequence"/>
</dbReference>
<dbReference type="AlphaFoldDB" id="A0A7J8XPN2"/>
<feature type="region of interest" description="Disordered" evidence="1">
    <location>
        <begin position="1"/>
        <end position="27"/>
    </location>
</feature>
<evidence type="ECO:0000256" key="1">
    <source>
        <dbReference type="SAM" id="MobiDB-lite"/>
    </source>
</evidence>
<comment type="caution">
    <text evidence="2">The sequence shown here is derived from an EMBL/GenBank/DDBJ whole genome shotgun (WGS) entry which is preliminary data.</text>
</comment>
<gene>
    <name evidence="2" type="ORF">Goari_006950</name>
</gene>
<dbReference type="EMBL" id="JABFAA010000008">
    <property type="protein sequence ID" value="MBA0689215.1"/>
    <property type="molecule type" value="Genomic_DNA"/>
</dbReference>